<dbReference type="Proteomes" id="UP000050509">
    <property type="component" value="Unassembled WGS sequence"/>
</dbReference>
<reference evidence="1 2" key="1">
    <citation type="submission" date="2015-09" db="EMBL/GenBank/DDBJ databases">
        <title>Draft genome sequence of Kouleothrix aurantiaca JCM 19913.</title>
        <authorList>
            <person name="Hemp J."/>
        </authorList>
    </citation>
    <scope>NUCLEOTIDE SEQUENCE [LARGE SCALE GENOMIC DNA]</scope>
    <source>
        <strain evidence="1 2">COM-B</strain>
    </source>
</reference>
<comment type="caution">
    <text evidence="1">The sequence shown here is derived from an EMBL/GenBank/DDBJ whole genome shotgun (WGS) entry which is preliminary data.</text>
</comment>
<organism evidence="1 2">
    <name type="scientific">Kouleothrix aurantiaca</name>
    <dbReference type="NCBI Taxonomy" id="186479"/>
    <lineage>
        <taxon>Bacteria</taxon>
        <taxon>Bacillati</taxon>
        <taxon>Chloroflexota</taxon>
        <taxon>Chloroflexia</taxon>
        <taxon>Chloroflexales</taxon>
        <taxon>Roseiflexineae</taxon>
        <taxon>Roseiflexaceae</taxon>
        <taxon>Kouleothrix</taxon>
    </lineage>
</organism>
<evidence type="ECO:0000313" key="2">
    <source>
        <dbReference type="Proteomes" id="UP000050509"/>
    </source>
</evidence>
<sequence>MSLTHPDHAQVCIYGMRDSALSDDVATASRRAVELGATVVSRKEAPQIEAVFSNITEAATFAIWLSRRLVDYHTYTLTQVTHPLESAPWPERDAERVKANCIAVALNYNVYAQRWRVAAVPEAYADLVGGMIDRIPLLELKQEI</sequence>
<gene>
    <name evidence="1" type="ORF">SE17_18585</name>
</gene>
<name>A0A0P9CZE1_9CHLR</name>
<accession>A0A0P9CZE1</accession>
<dbReference type="AlphaFoldDB" id="A0A0P9CZE1"/>
<evidence type="ECO:0000313" key="1">
    <source>
        <dbReference type="EMBL" id="KPV51905.1"/>
    </source>
</evidence>
<keyword evidence="2" id="KW-1185">Reference proteome</keyword>
<protein>
    <submittedName>
        <fullName evidence="1">Uncharacterized protein</fullName>
    </submittedName>
</protein>
<proteinExistence type="predicted"/>
<dbReference type="EMBL" id="LJCR01000730">
    <property type="protein sequence ID" value="KPV51905.1"/>
    <property type="molecule type" value="Genomic_DNA"/>
</dbReference>